<keyword evidence="2" id="KW-0853">WD repeat</keyword>
<sequence>MVWPTTVELETVSLGSFTPYSVLRTTLRPQSGRQQYEKHVIVFGLCWIDVQLLAACTSHGEIVIWSLDDTATNNTKPVFRRQVSKGKLYSIQFCEKKSPGEKSLLIVCGDEGVLLYDWEQDIYNKINNPTENKKPLTPLTTFCPHPSPLENAKVEVNDFQVLKNNGSNHHLLGAAGDSFGVYKWDMESGKLVANYASPERKSIYAVQMLPSSSDNSQILLAGGEGGKVQLWDTTKDQSVGAIDTSVDATKSTTSLSRSSSKRAKLSSRWISSICASDPNWFTVAGGNTAHKSGHTGFLATYHAPTRSLVSSTETRETPQQIAASSQSLVCVANEGIVSRYNALSLEQPTGRQWCTSPSSYAAAVSSDHTAVAGVGCFVDVFDSLGEKCQRLEIC</sequence>
<protein>
    <submittedName>
        <fullName evidence="3">THO complex 6 homolog (Drosophila)</fullName>
    </submittedName>
</protein>
<dbReference type="AlphaFoldDB" id="A0A9N8ED34"/>
<dbReference type="Proteomes" id="UP001153069">
    <property type="component" value="Unassembled WGS sequence"/>
</dbReference>
<dbReference type="InterPro" id="IPR001680">
    <property type="entry name" value="WD40_rpt"/>
</dbReference>
<dbReference type="Gene3D" id="2.130.10.10">
    <property type="entry name" value="YVTN repeat-like/Quinoprotein amine dehydrogenase"/>
    <property type="match status" value="1"/>
</dbReference>
<organism evidence="3 4">
    <name type="scientific">Seminavis robusta</name>
    <dbReference type="NCBI Taxonomy" id="568900"/>
    <lineage>
        <taxon>Eukaryota</taxon>
        <taxon>Sar</taxon>
        <taxon>Stramenopiles</taxon>
        <taxon>Ochrophyta</taxon>
        <taxon>Bacillariophyta</taxon>
        <taxon>Bacillariophyceae</taxon>
        <taxon>Bacillariophycidae</taxon>
        <taxon>Naviculales</taxon>
        <taxon>Naviculaceae</taxon>
        <taxon>Seminavis</taxon>
    </lineage>
</organism>
<keyword evidence="4" id="KW-1185">Reference proteome</keyword>
<proteinExistence type="inferred from homology"/>
<dbReference type="EMBL" id="CAICTM010000944">
    <property type="protein sequence ID" value="CAB9518583.1"/>
    <property type="molecule type" value="Genomic_DNA"/>
</dbReference>
<dbReference type="GO" id="GO:0000346">
    <property type="term" value="C:transcription export complex"/>
    <property type="evidence" value="ECO:0007669"/>
    <property type="project" value="TreeGrafter"/>
</dbReference>
<name>A0A9N8ED34_9STRA</name>
<dbReference type="InterPro" id="IPR036322">
    <property type="entry name" value="WD40_repeat_dom_sf"/>
</dbReference>
<reference evidence="3" key="1">
    <citation type="submission" date="2020-06" db="EMBL/GenBank/DDBJ databases">
        <authorList>
            <consortium name="Plant Systems Biology data submission"/>
        </authorList>
    </citation>
    <scope>NUCLEOTIDE SEQUENCE</scope>
    <source>
        <strain evidence="3">D6</strain>
    </source>
</reference>
<evidence type="ECO:0000313" key="3">
    <source>
        <dbReference type="EMBL" id="CAB9518583.1"/>
    </source>
</evidence>
<evidence type="ECO:0000256" key="1">
    <source>
        <dbReference type="ARBA" id="ARBA00009728"/>
    </source>
</evidence>
<dbReference type="PANTHER" id="PTHR44411:SF1">
    <property type="entry name" value="THO COMPLEX SUBUNIT 6 HOMOLOG"/>
    <property type="match status" value="1"/>
</dbReference>
<dbReference type="SUPFAM" id="SSF50978">
    <property type="entry name" value="WD40 repeat-like"/>
    <property type="match status" value="1"/>
</dbReference>
<comment type="caution">
    <text evidence="3">The sequence shown here is derived from an EMBL/GenBank/DDBJ whole genome shotgun (WGS) entry which is preliminary data.</text>
</comment>
<dbReference type="InterPro" id="IPR015943">
    <property type="entry name" value="WD40/YVTN_repeat-like_dom_sf"/>
</dbReference>
<dbReference type="InterPro" id="IPR042626">
    <property type="entry name" value="THOC6"/>
</dbReference>
<accession>A0A9N8ED34</accession>
<comment type="similarity">
    <text evidence="1">Belongs to the WD repeat THOC6 family.</text>
</comment>
<dbReference type="OrthoDB" id="273067at2759"/>
<dbReference type="GO" id="GO:0000347">
    <property type="term" value="C:THO complex"/>
    <property type="evidence" value="ECO:0007669"/>
    <property type="project" value="TreeGrafter"/>
</dbReference>
<evidence type="ECO:0000256" key="2">
    <source>
        <dbReference type="ARBA" id="ARBA00022574"/>
    </source>
</evidence>
<dbReference type="GO" id="GO:0006406">
    <property type="term" value="P:mRNA export from nucleus"/>
    <property type="evidence" value="ECO:0007669"/>
    <property type="project" value="TreeGrafter"/>
</dbReference>
<dbReference type="SMART" id="SM00320">
    <property type="entry name" value="WD40"/>
    <property type="match status" value="4"/>
</dbReference>
<gene>
    <name evidence="3" type="ORF">SEMRO_946_G223310.1</name>
</gene>
<dbReference type="PANTHER" id="PTHR44411">
    <property type="entry name" value="THO COMPLEX SUBUNIT 6 HOMOLOG"/>
    <property type="match status" value="1"/>
</dbReference>
<evidence type="ECO:0000313" key="4">
    <source>
        <dbReference type="Proteomes" id="UP001153069"/>
    </source>
</evidence>